<evidence type="ECO:0000313" key="1">
    <source>
        <dbReference type="EMBL" id="RNL49826.1"/>
    </source>
</evidence>
<organism evidence="1 2">
    <name type="scientific">Arthrobacter oryzae</name>
    <dbReference type="NCBI Taxonomy" id="409290"/>
    <lineage>
        <taxon>Bacteria</taxon>
        <taxon>Bacillati</taxon>
        <taxon>Actinomycetota</taxon>
        <taxon>Actinomycetes</taxon>
        <taxon>Micrococcales</taxon>
        <taxon>Micrococcaceae</taxon>
        <taxon>Arthrobacter</taxon>
    </lineage>
</organism>
<protein>
    <recommendedName>
        <fullName evidence="3">STAS domain-containing protein</fullName>
    </recommendedName>
</protein>
<dbReference type="AlphaFoldDB" id="A0A3N0BM64"/>
<gene>
    <name evidence="1" type="ORF">D7003_16930</name>
</gene>
<evidence type="ECO:0008006" key="3">
    <source>
        <dbReference type="Google" id="ProtNLM"/>
    </source>
</evidence>
<reference evidence="1 2" key="1">
    <citation type="submission" date="2018-10" db="EMBL/GenBank/DDBJ databases">
        <title>Genome sequencing of Arthrobacter oryzae TNB02.</title>
        <authorList>
            <person name="Cho Y.-J."/>
            <person name="Cho A."/>
            <person name="Kim O.-S."/>
        </authorList>
    </citation>
    <scope>NUCLEOTIDE SEQUENCE [LARGE SCALE GENOMIC DNA]</scope>
    <source>
        <strain evidence="1 2">TNB02</strain>
    </source>
</reference>
<proteinExistence type="predicted"/>
<dbReference type="RefSeq" id="WP_123256599.1">
    <property type="nucleotide sequence ID" value="NZ_RBED01000137.1"/>
</dbReference>
<dbReference type="Proteomes" id="UP000273807">
    <property type="component" value="Unassembled WGS sequence"/>
</dbReference>
<keyword evidence="2" id="KW-1185">Reference proteome</keyword>
<evidence type="ECO:0000313" key="2">
    <source>
        <dbReference type="Proteomes" id="UP000273807"/>
    </source>
</evidence>
<dbReference type="OrthoDB" id="4948417at2"/>
<comment type="caution">
    <text evidence="1">The sequence shown here is derived from an EMBL/GenBank/DDBJ whole genome shotgun (WGS) entry which is preliminary data.</text>
</comment>
<dbReference type="EMBL" id="RBED01000137">
    <property type="protein sequence ID" value="RNL49826.1"/>
    <property type="molecule type" value="Genomic_DNA"/>
</dbReference>
<sequence length="245" mass="25696">MNHKLRVLVRVDIDPAQVTVEVTGCVTQSDSEALHHILRRAARVAAEANVILDLRGASHLDPEVLLDLRRMAAAGIRTGTNPAGTAAAGQHVRLTLEEPADLPICLLHVGAGGEVLADLESGLPAGSGGALVPAGAGPGRWAEVRPEEHLSLDLLGEPNDGLELSAYFEDTLDPAATVRALSDIALCRLADALFSHLDTARPSFGAHTWYELAAEEIQDRHLHYGDCVSGGTAEAKELTPGPATG</sequence>
<name>A0A3N0BM64_9MICC</name>
<accession>A0A3N0BM64</accession>